<proteinExistence type="predicted"/>
<reference evidence="1 2" key="1">
    <citation type="journal article" date="2024" name="Proc. Natl. Acad. Sci. U.S.A.">
        <title>The evolutionary genomics of adaptation to stress in wild rhizobium bacteria.</title>
        <authorList>
            <person name="Kehlet-Delgado H."/>
            <person name="Montoya A.P."/>
            <person name="Jensen K.T."/>
            <person name="Wendlandt C.E."/>
            <person name="Dexheimer C."/>
            <person name="Roberts M."/>
            <person name="Torres Martinez L."/>
            <person name="Friesen M.L."/>
            <person name="Griffitts J.S."/>
            <person name="Porter S.S."/>
        </authorList>
    </citation>
    <scope>NUCLEOTIDE SEQUENCE [LARGE SCALE GENOMIC DNA]</scope>
    <source>
        <strain evidence="1 2">M0468</strain>
    </source>
</reference>
<protein>
    <submittedName>
        <fullName evidence="1">DUF930 domain-containing protein</fullName>
    </submittedName>
</protein>
<organism evidence="1 2">
    <name type="scientific">Mesorhizobium australicum</name>
    <dbReference type="NCBI Taxonomy" id="536018"/>
    <lineage>
        <taxon>Bacteria</taxon>
        <taxon>Pseudomonadati</taxon>
        <taxon>Pseudomonadota</taxon>
        <taxon>Alphaproteobacteria</taxon>
        <taxon>Hyphomicrobiales</taxon>
        <taxon>Phyllobacteriaceae</taxon>
        <taxon>Mesorhizobium</taxon>
    </lineage>
</organism>
<comment type="caution">
    <text evidence="1">The sequence shown here is derived from an EMBL/GenBank/DDBJ whole genome shotgun (WGS) entry which is preliminary data.</text>
</comment>
<dbReference type="Proteomes" id="UP001480082">
    <property type="component" value="Unassembled WGS sequence"/>
</dbReference>
<keyword evidence="2" id="KW-1185">Reference proteome</keyword>
<accession>A0ACC6SZF5</accession>
<name>A0ACC6SZF5_9HYPH</name>
<sequence>MKDETREWRRNLLWALAASLVLHALVASFFIHGLSKASQEPQQEQPISVALVPPPDKPKPQPLKAEKPPEPKAEKPPEQKVEKPPEQPRKQPDDTALKRVFQYGDKDTGPKKSLDGAAAKDNAPSPAKDDASKPPVEPKSAENKSAENKPGATANAEPRPDASKADENPPTEPTVAKPTPSEDKQVTEDADKRLAAPKAADQQAAVEPKPSPAESDAKTGPATEKPKAKVVKTMKFKSEKALKSRAGKATASNPTNDAGAGSPMYSGLPGVRRLYSQGATGDALATSSMSGVPRSQRVATLCANVLDQELQGADYSPKWLPTIPLKTGNVLDRPEAAFSTTTTWYQLSFRCEVDADATRVLSFGFRVGSEIPRSEWPPNHPL</sequence>
<dbReference type="EMBL" id="JAMYRI010000007">
    <property type="protein sequence ID" value="MER9285162.1"/>
    <property type="molecule type" value="Genomic_DNA"/>
</dbReference>
<gene>
    <name evidence="1" type="ORF">NKI81_14500</name>
</gene>
<evidence type="ECO:0000313" key="1">
    <source>
        <dbReference type="EMBL" id="MER9285162.1"/>
    </source>
</evidence>
<evidence type="ECO:0000313" key="2">
    <source>
        <dbReference type="Proteomes" id="UP001480082"/>
    </source>
</evidence>